<dbReference type="EMBL" id="JH993860">
    <property type="protein sequence ID" value="ELQ76214.1"/>
    <property type="molecule type" value="Genomic_DNA"/>
</dbReference>
<dbReference type="InterPro" id="IPR005037">
    <property type="entry name" value="PRP38"/>
</dbReference>
<dbReference type="OMA" id="EHYTITI"/>
<keyword evidence="4 7" id="KW-0747">Spliceosome</keyword>
<dbReference type="Proteomes" id="UP000011185">
    <property type="component" value="Unassembled WGS sequence"/>
</dbReference>
<comment type="function">
    <text evidence="7">Required for pre-mRNA splicing.</text>
</comment>
<dbReference type="InParanoid" id="L7JXS8"/>
<evidence type="ECO:0000313" key="8">
    <source>
        <dbReference type="EMBL" id="ELQ76214.1"/>
    </source>
</evidence>
<evidence type="ECO:0000256" key="5">
    <source>
        <dbReference type="ARBA" id="ARBA00023187"/>
    </source>
</evidence>
<sequence>MLIYKLFSNPIKEKILKSPYFKEIKNYDLDQTISDAHKLSSIGSLVYGSPHPFICLLQKLESLNVDNNTMLEKYHGALREENSTVIMFFVFYFRMTAKMKNEFNEIKKPLENKKLLVKIVDENNESYSVTIKEVLNMLQSNKYVFGIFMKSI</sequence>
<evidence type="ECO:0000256" key="2">
    <source>
        <dbReference type="ARBA" id="ARBA00006164"/>
    </source>
</evidence>
<evidence type="ECO:0000256" key="4">
    <source>
        <dbReference type="ARBA" id="ARBA00022728"/>
    </source>
</evidence>
<evidence type="ECO:0000256" key="6">
    <source>
        <dbReference type="ARBA" id="ARBA00023242"/>
    </source>
</evidence>
<keyword evidence="5 7" id="KW-0508">mRNA splicing</keyword>
<dbReference type="VEuPathDB" id="MicrosporidiaDB:THOM_0825"/>
<dbReference type="HOGENOM" id="CLU_1618990_0_0_1"/>
<comment type="subcellular location">
    <subcellularLocation>
        <location evidence="1 7">Nucleus</location>
    </subcellularLocation>
</comment>
<evidence type="ECO:0000256" key="1">
    <source>
        <dbReference type="ARBA" id="ARBA00004123"/>
    </source>
</evidence>
<keyword evidence="6 7" id="KW-0539">Nucleus</keyword>
<evidence type="ECO:0000256" key="3">
    <source>
        <dbReference type="ARBA" id="ARBA00022664"/>
    </source>
</evidence>
<keyword evidence="9" id="KW-1185">Reference proteome</keyword>
<dbReference type="Pfam" id="PF03371">
    <property type="entry name" value="PRP38"/>
    <property type="match status" value="1"/>
</dbReference>
<dbReference type="GO" id="GO:0000398">
    <property type="term" value="P:mRNA splicing, via spliceosome"/>
    <property type="evidence" value="ECO:0007669"/>
    <property type="project" value="UniProtKB-UniRule"/>
</dbReference>
<organism evidence="8 9">
    <name type="scientific">Trachipleistophora hominis</name>
    <name type="common">Microsporidian parasite</name>
    <dbReference type="NCBI Taxonomy" id="72359"/>
    <lineage>
        <taxon>Eukaryota</taxon>
        <taxon>Fungi</taxon>
        <taxon>Fungi incertae sedis</taxon>
        <taxon>Microsporidia</taxon>
        <taxon>Pleistophoridae</taxon>
        <taxon>Trachipleistophora</taxon>
    </lineage>
</organism>
<dbReference type="OrthoDB" id="190958at2759"/>
<evidence type="ECO:0000313" key="9">
    <source>
        <dbReference type="Proteomes" id="UP000011185"/>
    </source>
</evidence>
<accession>L7JXS8</accession>
<reference evidence="8 9" key="1">
    <citation type="journal article" date="2012" name="PLoS Pathog.">
        <title>The genome of the obligate intracellular parasite Trachipleistophora hominis: new insights into microsporidian genome dynamics and reductive evolution.</title>
        <authorList>
            <person name="Heinz E."/>
            <person name="Williams T.A."/>
            <person name="Nakjang S."/>
            <person name="Noel C.J."/>
            <person name="Swan D.C."/>
            <person name="Goldberg A.V."/>
            <person name="Harris S.R."/>
            <person name="Weinmaier T."/>
            <person name="Markert S."/>
            <person name="Becher D."/>
            <person name="Bernhardt J."/>
            <person name="Dagan T."/>
            <person name="Hacker C."/>
            <person name="Lucocq J.M."/>
            <person name="Schweder T."/>
            <person name="Rattei T."/>
            <person name="Hall N."/>
            <person name="Hirt R.P."/>
            <person name="Embley T.M."/>
        </authorList>
    </citation>
    <scope>NUCLEOTIDE SEQUENCE [LARGE SCALE GENOMIC DNA]</scope>
</reference>
<gene>
    <name evidence="8" type="ORF">THOM_0825</name>
</gene>
<comment type="similarity">
    <text evidence="2 7">Belongs to the PRP38 family.</text>
</comment>
<evidence type="ECO:0000256" key="7">
    <source>
        <dbReference type="RuleBase" id="RU367025"/>
    </source>
</evidence>
<dbReference type="AlphaFoldDB" id="L7JXS8"/>
<dbReference type="GO" id="GO:0005681">
    <property type="term" value="C:spliceosomal complex"/>
    <property type="evidence" value="ECO:0007669"/>
    <property type="project" value="UniProtKB-KW"/>
</dbReference>
<keyword evidence="3 7" id="KW-0507">mRNA processing</keyword>
<name>L7JXS8_TRAHO</name>
<proteinExistence type="inferred from homology"/>
<protein>
    <recommendedName>
        <fullName evidence="7">Pre-mRNA-splicing factor 38</fullName>
    </recommendedName>
</protein>